<dbReference type="KEGG" id="ade:Adeh_1215"/>
<dbReference type="PANTHER" id="PTHR31350:SF21">
    <property type="entry name" value="F-BOX ONLY PROTEIN 21"/>
    <property type="match status" value="1"/>
</dbReference>
<proteinExistence type="inferred from homology"/>
<evidence type="ECO:0000313" key="3">
    <source>
        <dbReference type="EMBL" id="ABC80989.1"/>
    </source>
</evidence>
<sequence length="284" mass="31081">MTLTLTRDLEGRARARFAELLGRDLVPLDEAALAIAQEEYPALEPEAYLTRLDDLAARVARRVPGPARAASALRALREVLHDEEGLRGNDDDYYDPRNSFLNDVLDRRLGIPITLALVYVEVGRRAGLRLEGVGFPGHFLAKYVSPGGVEVFVDAYHGGEMLSADECVARYKARTGGKDLDPRYLAAVSPRQILARMLQNLKRVYAERKDDVRLFWVLDRILLLAPGQREALRDRGLAAARLGGAAAAIRDLEAYLALAPAAADADEVRATVAGLRSGRGALLN</sequence>
<dbReference type="Pfam" id="PF13369">
    <property type="entry name" value="Transglut_core2"/>
    <property type="match status" value="1"/>
</dbReference>
<reference evidence="3" key="1">
    <citation type="submission" date="2006-01" db="EMBL/GenBank/DDBJ databases">
        <title>Complete sequence of Anaeromyxobacter dehalogenans 2CP-C.</title>
        <authorList>
            <consortium name="US DOE Joint Genome Institute"/>
            <person name="Copeland A."/>
            <person name="Lucas S."/>
            <person name="Lapidus A."/>
            <person name="Barry K."/>
            <person name="Detter J.C."/>
            <person name="Glavina T."/>
            <person name="Hammon N."/>
            <person name="Israni S."/>
            <person name="Pitluck S."/>
            <person name="Brettin T."/>
            <person name="Bruce D."/>
            <person name="Han C."/>
            <person name="Tapia R."/>
            <person name="Gilna P."/>
            <person name="Kiss H."/>
            <person name="Schmutz J."/>
            <person name="Larimer F."/>
            <person name="Land M."/>
            <person name="Kyrpides N."/>
            <person name="Anderson I."/>
            <person name="Sanford R.A."/>
            <person name="Ritalahti K.M."/>
            <person name="Thomas H.S."/>
            <person name="Kirby J.R."/>
            <person name="Zhulin I.B."/>
            <person name="Loeffler F.E."/>
            <person name="Richardson P."/>
        </authorList>
    </citation>
    <scope>NUCLEOTIDE SEQUENCE</scope>
    <source>
        <strain evidence="3">2CP-C</strain>
    </source>
</reference>
<evidence type="ECO:0000256" key="1">
    <source>
        <dbReference type="ARBA" id="ARBA00007100"/>
    </source>
</evidence>
<evidence type="ECO:0000313" key="4">
    <source>
        <dbReference type="Proteomes" id="UP000001935"/>
    </source>
</evidence>
<dbReference type="STRING" id="290397.Adeh_1215"/>
<feature type="domain" description="Protein SirB1 N-terminal" evidence="2">
    <location>
        <begin position="47"/>
        <end position="199"/>
    </location>
</feature>
<dbReference type="Pfam" id="PF13371">
    <property type="entry name" value="TPR_9"/>
    <property type="match status" value="1"/>
</dbReference>
<gene>
    <name evidence="3" type="ordered locus">Adeh_1215</name>
</gene>
<comment type="similarity">
    <text evidence="1">Belongs to the UPF0162 family.</text>
</comment>
<protein>
    <recommendedName>
        <fullName evidence="2">Protein SirB1 N-terminal domain-containing protein</fullName>
    </recommendedName>
</protein>
<dbReference type="Proteomes" id="UP000001935">
    <property type="component" value="Chromosome"/>
</dbReference>
<dbReference type="HOGENOM" id="CLU_063810_1_0_7"/>
<evidence type="ECO:0000259" key="2">
    <source>
        <dbReference type="Pfam" id="PF13369"/>
    </source>
</evidence>
<accession>Q2IQA7</accession>
<dbReference type="eggNOG" id="COG2912">
    <property type="taxonomic scope" value="Bacteria"/>
</dbReference>
<dbReference type="RefSeq" id="WP_011420272.1">
    <property type="nucleotide sequence ID" value="NC_007760.1"/>
</dbReference>
<dbReference type="AlphaFoldDB" id="Q2IQA7"/>
<dbReference type="InterPro" id="IPR032698">
    <property type="entry name" value="SirB1_N"/>
</dbReference>
<name>Q2IQA7_ANADE</name>
<dbReference type="PANTHER" id="PTHR31350">
    <property type="entry name" value="SI:DKEY-261L7.2"/>
    <property type="match status" value="1"/>
</dbReference>
<dbReference type="EMBL" id="CP000251">
    <property type="protein sequence ID" value="ABC80989.1"/>
    <property type="molecule type" value="Genomic_DNA"/>
</dbReference>
<organism evidence="3 4">
    <name type="scientific">Anaeromyxobacter dehalogenans (strain 2CP-C)</name>
    <dbReference type="NCBI Taxonomy" id="290397"/>
    <lineage>
        <taxon>Bacteria</taxon>
        <taxon>Pseudomonadati</taxon>
        <taxon>Myxococcota</taxon>
        <taxon>Myxococcia</taxon>
        <taxon>Myxococcales</taxon>
        <taxon>Cystobacterineae</taxon>
        <taxon>Anaeromyxobacteraceae</taxon>
        <taxon>Anaeromyxobacter</taxon>
    </lineage>
</organism>